<evidence type="ECO:0000313" key="2">
    <source>
        <dbReference type="Proteomes" id="UP001589867"/>
    </source>
</evidence>
<dbReference type="RefSeq" id="WP_377243292.1">
    <property type="nucleotide sequence ID" value="NZ_JBHLUH010000001.1"/>
</dbReference>
<protein>
    <submittedName>
        <fullName evidence="1">AbrB/MazE/SpoVT family DNA-binding domain-containing protein</fullName>
    </submittedName>
</protein>
<dbReference type="EMBL" id="JBHLUH010000001">
    <property type="protein sequence ID" value="MFC0526055.1"/>
    <property type="molecule type" value="Genomic_DNA"/>
</dbReference>
<reference evidence="1 2" key="1">
    <citation type="submission" date="2024-09" db="EMBL/GenBank/DDBJ databases">
        <authorList>
            <person name="Sun Q."/>
            <person name="Mori K."/>
        </authorList>
    </citation>
    <scope>NUCLEOTIDE SEQUENCE [LARGE SCALE GENOMIC DNA]</scope>
    <source>
        <strain evidence="1 2">TBRC 3947</strain>
    </source>
</reference>
<dbReference type="Proteomes" id="UP001589867">
    <property type="component" value="Unassembled WGS sequence"/>
</dbReference>
<keyword evidence="1" id="KW-0238">DNA-binding</keyword>
<dbReference type="InterPro" id="IPR037914">
    <property type="entry name" value="SpoVT-AbrB_sf"/>
</dbReference>
<dbReference type="GO" id="GO:0003677">
    <property type="term" value="F:DNA binding"/>
    <property type="evidence" value="ECO:0007669"/>
    <property type="project" value="UniProtKB-KW"/>
</dbReference>
<dbReference type="SUPFAM" id="SSF89447">
    <property type="entry name" value="AbrB/MazE/MraZ-like"/>
    <property type="match status" value="1"/>
</dbReference>
<proteinExistence type="predicted"/>
<comment type="caution">
    <text evidence="1">The sequence shown here is derived from an EMBL/GenBank/DDBJ whole genome shotgun (WGS) entry which is preliminary data.</text>
</comment>
<name>A0ABV6LUG9_9ACTN</name>
<gene>
    <name evidence="1" type="ORF">ACFFIA_00025</name>
</gene>
<keyword evidence="2" id="KW-1185">Reference proteome</keyword>
<evidence type="ECO:0000313" key="1">
    <source>
        <dbReference type="EMBL" id="MFC0526055.1"/>
    </source>
</evidence>
<sequence length="153" mass="15606">MTALVVSPVVPPAVADARQAGQVNGRRALPVAQLAPVAGRSPVCGMAAIDCNGRITESTVIPALGWAPGTCVDIRVCGGLVLVTADPHAVFRVTQPGQVRLPAAVRQWYGLTSGSRVLLVADPAAGRLVVHPPAALHTMITEFHAAVLGGEAA</sequence>
<accession>A0ABV6LUG9</accession>
<organism evidence="1 2">
    <name type="scientific">Phytohabitans kaempferiae</name>
    <dbReference type="NCBI Taxonomy" id="1620943"/>
    <lineage>
        <taxon>Bacteria</taxon>
        <taxon>Bacillati</taxon>
        <taxon>Actinomycetota</taxon>
        <taxon>Actinomycetes</taxon>
        <taxon>Micromonosporales</taxon>
        <taxon>Micromonosporaceae</taxon>
    </lineage>
</organism>